<accession>A0A3M7T9C0</accession>
<name>A0A3M7T9C0_BRAPC</name>
<evidence type="ECO:0000313" key="2">
    <source>
        <dbReference type="Proteomes" id="UP000276133"/>
    </source>
</evidence>
<feature type="non-terminal residue" evidence="1">
    <location>
        <position position="108"/>
    </location>
</feature>
<sequence length="108" mass="12385">MFLASNTKLRQAKKDLEKFYASRIMMTKSLKKKEEDEESDGDETIIDQTVSKKKGVKSFSRAIKMSSKKGFKGRNLTIRTTFSCSSVLSEPRLFSNYQRVSFKVIVNT</sequence>
<dbReference type="EMBL" id="REGN01000073">
    <property type="protein sequence ID" value="RNA44676.1"/>
    <property type="molecule type" value="Genomic_DNA"/>
</dbReference>
<organism evidence="1 2">
    <name type="scientific">Brachionus plicatilis</name>
    <name type="common">Marine rotifer</name>
    <name type="synonym">Brachionus muelleri</name>
    <dbReference type="NCBI Taxonomy" id="10195"/>
    <lineage>
        <taxon>Eukaryota</taxon>
        <taxon>Metazoa</taxon>
        <taxon>Spiralia</taxon>
        <taxon>Gnathifera</taxon>
        <taxon>Rotifera</taxon>
        <taxon>Eurotatoria</taxon>
        <taxon>Monogononta</taxon>
        <taxon>Pseudotrocha</taxon>
        <taxon>Ploima</taxon>
        <taxon>Brachionidae</taxon>
        <taxon>Brachionus</taxon>
    </lineage>
</organism>
<dbReference type="Proteomes" id="UP000276133">
    <property type="component" value="Unassembled WGS sequence"/>
</dbReference>
<dbReference type="AlphaFoldDB" id="A0A3M7T9C0"/>
<keyword evidence="2" id="KW-1185">Reference proteome</keyword>
<protein>
    <submittedName>
        <fullName evidence="1">Uncharacterized protein</fullName>
    </submittedName>
</protein>
<gene>
    <name evidence="1" type="ORF">BpHYR1_003243</name>
</gene>
<comment type="caution">
    <text evidence="1">The sequence shown here is derived from an EMBL/GenBank/DDBJ whole genome shotgun (WGS) entry which is preliminary data.</text>
</comment>
<proteinExistence type="predicted"/>
<reference evidence="1 2" key="1">
    <citation type="journal article" date="2018" name="Sci. Rep.">
        <title>Genomic signatures of local adaptation to the degree of environmental predictability in rotifers.</title>
        <authorList>
            <person name="Franch-Gras L."/>
            <person name="Hahn C."/>
            <person name="Garcia-Roger E.M."/>
            <person name="Carmona M.J."/>
            <person name="Serra M."/>
            <person name="Gomez A."/>
        </authorList>
    </citation>
    <scope>NUCLEOTIDE SEQUENCE [LARGE SCALE GENOMIC DNA]</scope>
    <source>
        <strain evidence="1">HYR1</strain>
    </source>
</reference>
<evidence type="ECO:0000313" key="1">
    <source>
        <dbReference type="EMBL" id="RNA44676.1"/>
    </source>
</evidence>